<dbReference type="InterPro" id="IPR000719">
    <property type="entry name" value="Prot_kinase_dom"/>
</dbReference>
<dbReference type="GO" id="GO:0007165">
    <property type="term" value="P:signal transduction"/>
    <property type="evidence" value="ECO:0007669"/>
    <property type="project" value="TreeGrafter"/>
</dbReference>
<protein>
    <submittedName>
        <fullName evidence="8">Ribosomal protein S6 kinase alpha-2</fullName>
    </submittedName>
</protein>
<feature type="binding site" evidence="5">
    <location>
        <position position="35"/>
    </location>
    <ligand>
        <name>ATP</name>
        <dbReference type="ChEBI" id="CHEBI:30616"/>
    </ligand>
</feature>
<reference evidence="8" key="1">
    <citation type="submission" date="2025-08" db="UniProtKB">
        <authorList>
            <consortium name="RefSeq"/>
        </authorList>
    </citation>
    <scope>IDENTIFICATION</scope>
    <source>
        <tissue evidence="8">Leaf</tissue>
    </source>
</reference>
<dbReference type="SMART" id="SM00220">
    <property type="entry name" value="S_TKc"/>
    <property type="match status" value="2"/>
</dbReference>
<dbReference type="InterPro" id="IPR052751">
    <property type="entry name" value="Plant_MAPKKK"/>
</dbReference>
<evidence type="ECO:0000259" key="6">
    <source>
        <dbReference type="PROSITE" id="PS50011"/>
    </source>
</evidence>
<dbReference type="RefSeq" id="XP_021298482.1">
    <property type="nucleotide sequence ID" value="XM_021442807.1"/>
</dbReference>
<dbReference type="PROSITE" id="PS00107">
    <property type="entry name" value="PROTEIN_KINASE_ATP"/>
    <property type="match status" value="1"/>
</dbReference>
<dbReference type="PROSITE" id="PS00108">
    <property type="entry name" value="PROTEIN_KINASE_ST"/>
    <property type="match status" value="2"/>
</dbReference>
<dbReference type="InterPro" id="IPR011009">
    <property type="entry name" value="Kinase-like_dom_sf"/>
</dbReference>
<dbReference type="GO" id="GO:0005524">
    <property type="term" value="F:ATP binding"/>
    <property type="evidence" value="ECO:0007669"/>
    <property type="project" value="UniProtKB-UniRule"/>
</dbReference>
<dbReference type="PROSITE" id="PS50011">
    <property type="entry name" value="PROTEIN_KINASE_DOM"/>
    <property type="match status" value="2"/>
</dbReference>
<gene>
    <name evidence="8" type="primary">LOC110427314</name>
</gene>
<keyword evidence="2 5" id="KW-0547">Nucleotide-binding</keyword>
<dbReference type="OrthoDB" id="25592at2759"/>
<dbReference type="GO" id="GO:0004672">
    <property type="term" value="F:protein kinase activity"/>
    <property type="evidence" value="ECO:0007669"/>
    <property type="project" value="InterPro"/>
</dbReference>
<keyword evidence="7" id="KW-1185">Reference proteome</keyword>
<keyword evidence="4 5" id="KW-0067">ATP-binding</keyword>
<sequence length="703" mass="78878">MEVKGARIRVLGKGTYGVVYLLKTSVPTAQLYAVKSADEEMASTLRKEQEILQQFIGCPNIVRCFGGFTSVECGRKIFNLFLEYASGGCLLDLMKDYGGKIPERHAKHYARMILEGLVDIHRKGYIHSDLKPENILVFPSQDGISLDTLKIADFGLVKKYGVKDTNDWKYGFRGTAPYMSPESIIGYITGALDIWSLGCIMVEMLTGKLPLAFHDLKDLRDKLLRGETPNIPENMSSMGKNFLMKCFARDPNERWTASMLLSHPYLLPESTSSLPEPGFLQCNPFLPSINFKSNASFGFYSGTVCPAPLIVRKAWLPVYATHMLWTGVFAPIIHRNVKCSNILLTESLHAKLSDSGLCKAFTLEGDSHVYTVVADTPGYVDPDKLYAVKSADEEMASTLHKEQEILQQFIGCPNIVRCFGGFTSVECGRKIFNLFLEYASGGCLLDLMKDYGGKIPERHAKFYARMILEGLVDIHRKGYIHSDLKPENILVFPSQDGISLDTLKIADFGLVKKYGVKDTNDWEYGFRGTAPYMSPESIIGYITGALDIWSLGCIMVEMLTGKLPFAFHDLKDLRDKLLRGESPNIPENTSSMGKNFLMKCFARDPNERWTASMLLSHPYLLPEHTSSLPATGFLQCNPFLPSINFQVAEAFHSPEGYELFPTGTRKILDDLFRMQLIKQVTDMKLGVWCMQKNQHGTSKLRIQ</sequence>
<proteinExistence type="predicted"/>
<dbReference type="Gene3D" id="1.10.510.10">
    <property type="entry name" value="Transferase(Phosphotransferase) domain 1"/>
    <property type="match status" value="3"/>
</dbReference>
<evidence type="ECO:0000256" key="3">
    <source>
        <dbReference type="ARBA" id="ARBA00022777"/>
    </source>
</evidence>
<name>A0A6J1BG45_9ROSI</name>
<feature type="domain" description="Protein kinase" evidence="6">
    <location>
        <begin position="5"/>
        <end position="266"/>
    </location>
</feature>
<dbReference type="GeneID" id="110427314"/>
<evidence type="ECO:0000256" key="4">
    <source>
        <dbReference type="ARBA" id="ARBA00022840"/>
    </source>
</evidence>
<feature type="domain" description="Protein kinase" evidence="6">
    <location>
        <begin position="318"/>
        <end position="620"/>
    </location>
</feature>
<dbReference type="AlphaFoldDB" id="A0A6J1BG45"/>
<dbReference type="Pfam" id="PF00069">
    <property type="entry name" value="Pkinase"/>
    <property type="match status" value="2"/>
</dbReference>
<dbReference type="InterPro" id="IPR017441">
    <property type="entry name" value="Protein_kinase_ATP_BS"/>
</dbReference>
<keyword evidence="1" id="KW-0808">Transferase</keyword>
<evidence type="ECO:0000256" key="2">
    <source>
        <dbReference type="ARBA" id="ARBA00022741"/>
    </source>
</evidence>
<evidence type="ECO:0000313" key="7">
    <source>
        <dbReference type="Proteomes" id="UP000504621"/>
    </source>
</evidence>
<dbReference type="Proteomes" id="UP000504621">
    <property type="component" value="Unplaced"/>
</dbReference>
<accession>A0A6J1BG45</accession>
<organism evidence="7 8">
    <name type="scientific">Herrania umbratica</name>
    <dbReference type="NCBI Taxonomy" id="108875"/>
    <lineage>
        <taxon>Eukaryota</taxon>
        <taxon>Viridiplantae</taxon>
        <taxon>Streptophyta</taxon>
        <taxon>Embryophyta</taxon>
        <taxon>Tracheophyta</taxon>
        <taxon>Spermatophyta</taxon>
        <taxon>Magnoliopsida</taxon>
        <taxon>eudicotyledons</taxon>
        <taxon>Gunneridae</taxon>
        <taxon>Pentapetalae</taxon>
        <taxon>rosids</taxon>
        <taxon>malvids</taxon>
        <taxon>Malvales</taxon>
        <taxon>Malvaceae</taxon>
        <taxon>Byttnerioideae</taxon>
        <taxon>Herrania</taxon>
    </lineage>
</organism>
<dbReference type="PANTHER" id="PTHR48011">
    <property type="entry name" value="CCR4-NOT TRANSCRIPTIONAL COMPLEX SUBUNIT CAF120-RELATED"/>
    <property type="match status" value="1"/>
</dbReference>
<evidence type="ECO:0000256" key="1">
    <source>
        <dbReference type="ARBA" id="ARBA00022679"/>
    </source>
</evidence>
<dbReference type="PANTHER" id="PTHR48011:SF51">
    <property type="entry name" value="PROTEIN KINASE SUPERFAMILY PROTEIN"/>
    <property type="match status" value="1"/>
</dbReference>
<dbReference type="SUPFAM" id="SSF56112">
    <property type="entry name" value="Protein kinase-like (PK-like)"/>
    <property type="match status" value="3"/>
</dbReference>
<evidence type="ECO:0000256" key="5">
    <source>
        <dbReference type="PROSITE-ProRule" id="PRU10141"/>
    </source>
</evidence>
<keyword evidence="3 8" id="KW-0418">Kinase</keyword>
<dbReference type="InterPro" id="IPR008271">
    <property type="entry name" value="Ser/Thr_kinase_AS"/>
</dbReference>
<evidence type="ECO:0000313" key="8">
    <source>
        <dbReference type="RefSeq" id="XP_021298482.1"/>
    </source>
</evidence>
<dbReference type="CDD" id="cd06606">
    <property type="entry name" value="STKc_MAPKKK"/>
    <property type="match status" value="1"/>
</dbReference>